<dbReference type="CDD" id="cd00054">
    <property type="entry name" value="EGF_CA"/>
    <property type="match status" value="1"/>
</dbReference>
<dbReference type="SMART" id="SM00181">
    <property type="entry name" value="EGF"/>
    <property type="match status" value="3"/>
</dbReference>
<dbReference type="OrthoDB" id="10045365at2759"/>
<dbReference type="PROSITE" id="PS00010">
    <property type="entry name" value="ASX_HYDROXYL"/>
    <property type="match status" value="1"/>
</dbReference>
<dbReference type="AlphaFoldDB" id="A0A6S7HS73"/>
<proteinExistence type="predicted"/>
<keyword evidence="4" id="KW-1015">Disulfide bond</keyword>
<dbReference type="InterPro" id="IPR049883">
    <property type="entry name" value="NOTCH1_EGF-like"/>
</dbReference>
<gene>
    <name evidence="6" type="ORF">PACLA_8A045875</name>
</gene>
<dbReference type="InterPro" id="IPR001881">
    <property type="entry name" value="EGF-like_Ca-bd_dom"/>
</dbReference>
<keyword evidence="2" id="KW-0732">Signal</keyword>
<dbReference type="Pfam" id="PF07645">
    <property type="entry name" value="EGF_CA"/>
    <property type="match status" value="2"/>
</dbReference>
<dbReference type="PANTHER" id="PTHR24039">
    <property type="entry name" value="FIBRILLIN-RELATED"/>
    <property type="match status" value="1"/>
</dbReference>
<evidence type="ECO:0000256" key="3">
    <source>
        <dbReference type="ARBA" id="ARBA00022737"/>
    </source>
</evidence>
<dbReference type="InterPro" id="IPR009030">
    <property type="entry name" value="Growth_fac_rcpt_cys_sf"/>
</dbReference>
<dbReference type="InterPro" id="IPR000742">
    <property type="entry name" value="EGF"/>
</dbReference>
<dbReference type="FunFam" id="2.10.25.10:FF:000038">
    <property type="entry name" value="Fibrillin 2"/>
    <property type="match status" value="1"/>
</dbReference>
<dbReference type="PANTHER" id="PTHR24039:SF58">
    <property type="entry name" value="EGF-LIKE DOMAIN-CONTAINING PROTEIN"/>
    <property type="match status" value="1"/>
</dbReference>
<dbReference type="EMBL" id="CACRXK020005598">
    <property type="protein sequence ID" value="CAB4006773.1"/>
    <property type="molecule type" value="Genomic_DNA"/>
</dbReference>
<dbReference type="GO" id="GO:0005509">
    <property type="term" value="F:calcium ion binding"/>
    <property type="evidence" value="ECO:0007669"/>
    <property type="project" value="InterPro"/>
</dbReference>
<protein>
    <submittedName>
        <fullName evidence="6">Mucin isoform X2</fullName>
    </submittedName>
</protein>
<sequence>MSNIRIVFALTCLMIWSVQVNVFVLGVDLDECTAGLKSCPETGSVCSDPDLSTNGTAICVCATGYTGNGTSCENINECLIDGICPGEGVQCEDTHGSFLCLCKPNYTPVNGTCVHDNDCTQPGKKCHKNADCITVNGTFNCRCKSGYTGDGKNNCTGSKLSEGIKDGDIDPLSFMTVMHDDIFNFNFITIDEVIDALNHIQLKNEWFYK</sequence>
<dbReference type="PROSITE" id="PS50026">
    <property type="entry name" value="EGF_3"/>
    <property type="match status" value="3"/>
</dbReference>
<dbReference type="Pfam" id="PF12947">
    <property type="entry name" value="EGF_3"/>
    <property type="match status" value="1"/>
</dbReference>
<evidence type="ECO:0000256" key="2">
    <source>
        <dbReference type="ARBA" id="ARBA00022729"/>
    </source>
</evidence>
<evidence type="ECO:0000256" key="1">
    <source>
        <dbReference type="ARBA" id="ARBA00022536"/>
    </source>
</evidence>
<evidence type="ECO:0000313" key="7">
    <source>
        <dbReference type="Proteomes" id="UP001152795"/>
    </source>
</evidence>
<evidence type="ECO:0000313" key="6">
    <source>
        <dbReference type="EMBL" id="CAB4006773.1"/>
    </source>
</evidence>
<keyword evidence="1 5" id="KW-0245">EGF-like domain</keyword>
<dbReference type="SMART" id="SM00179">
    <property type="entry name" value="EGF_CA"/>
    <property type="match status" value="3"/>
</dbReference>
<comment type="caution">
    <text evidence="6">The sequence shown here is derived from an EMBL/GenBank/DDBJ whole genome shotgun (WGS) entry which is preliminary data.</text>
</comment>
<reference evidence="6" key="1">
    <citation type="submission" date="2020-04" db="EMBL/GenBank/DDBJ databases">
        <authorList>
            <person name="Alioto T."/>
            <person name="Alioto T."/>
            <person name="Gomez Garrido J."/>
        </authorList>
    </citation>
    <scope>NUCLEOTIDE SEQUENCE</scope>
    <source>
        <strain evidence="6">A484AB</strain>
    </source>
</reference>
<dbReference type="InterPro" id="IPR024731">
    <property type="entry name" value="NELL2-like_EGF"/>
</dbReference>
<name>A0A6S7HS73_PARCT</name>
<evidence type="ECO:0000256" key="4">
    <source>
        <dbReference type="ARBA" id="ARBA00023157"/>
    </source>
</evidence>
<keyword evidence="3" id="KW-0677">Repeat</keyword>
<dbReference type="PROSITE" id="PS01186">
    <property type="entry name" value="EGF_2"/>
    <property type="match status" value="2"/>
</dbReference>
<dbReference type="Proteomes" id="UP001152795">
    <property type="component" value="Unassembled WGS sequence"/>
</dbReference>
<dbReference type="SUPFAM" id="SSF57184">
    <property type="entry name" value="Growth factor receptor domain"/>
    <property type="match status" value="1"/>
</dbReference>
<keyword evidence="7" id="KW-1185">Reference proteome</keyword>
<evidence type="ECO:0000256" key="5">
    <source>
        <dbReference type="PROSITE-ProRule" id="PRU00076"/>
    </source>
</evidence>
<dbReference type="InterPro" id="IPR000152">
    <property type="entry name" value="EGF-type_Asp/Asn_hydroxyl_site"/>
</dbReference>
<comment type="caution">
    <text evidence="5">Lacks conserved residue(s) required for the propagation of feature annotation.</text>
</comment>
<accession>A0A6S7HS73</accession>
<organism evidence="6 7">
    <name type="scientific">Paramuricea clavata</name>
    <name type="common">Red gorgonian</name>
    <name type="synonym">Violescent sea-whip</name>
    <dbReference type="NCBI Taxonomy" id="317549"/>
    <lineage>
        <taxon>Eukaryota</taxon>
        <taxon>Metazoa</taxon>
        <taxon>Cnidaria</taxon>
        <taxon>Anthozoa</taxon>
        <taxon>Octocorallia</taxon>
        <taxon>Malacalcyonacea</taxon>
        <taxon>Plexauridae</taxon>
        <taxon>Paramuricea</taxon>
    </lineage>
</organism>
<dbReference type="Gene3D" id="2.10.25.10">
    <property type="entry name" value="Laminin"/>
    <property type="match status" value="3"/>
</dbReference>